<dbReference type="PANTHER" id="PTHR45772">
    <property type="entry name" value="CONSERVED COMPONENT OF ABC TRANSPORTER FOR NATURAL AMINO ACIDS-RELATED"/>
    <property type="match status" value="1"/>
</dbReference>
<keyword evidence="2" id="KW-0547">Nucleotide-binding</keyword>
<evidence type="ECO:0000256" key="3">
    <source>
        <dbReference type="ARBA" id="ARBA00022840"/>
    </source>
</evidence>
<name>A0A8J3JYA0_9ACTN</name>
<evidence type="ECO:0000313" key="6">
    <source>
        <dbReference type="EMBL" id="GIF89077.1"/>
    </source>
</evidence>
<dbReference type="PANTHER" id="PTHR45772:SF3">
    <property type="entry name" value="ABC TRANSPORTER ATP-BINDING PROTEIN"/>
    <property type="match status" value="1"/>
</dbReference>
<dbReference type="GO" id="GO:0005524">
    <property type="term" value="F:ATP binding"/>
    <property type="evidence" value="ECO:0007669"/>
    <property type="project" value="UniProtKB-KW"/>
</dbReference>
<comment type="caution">
    <text evidence="6">The sequence shown here is derived from an EMBL/GenBank/DDBJ whole genome shotgun (WGS) entry which is preliminary data.</text>
</comment>
<dbReference type="SUPFAM" id="SSF52540">
    <property type="entry name" value="P-loop containing nucleoside triphosphate hydrolases"/>
    <property type="match status" value="1"/>
</dbReference>
<evidence type="ECO:0000256" key="2">
    <source>
        <dbReference type="ARBA" id="ARBA00022741"/>
    </source>
</evidence>
<keyword evidence="7" id="KW-1185">Reference proteome</keyword>
<dbReference type="InterPro" id="IPR051120">
    <property type="entry name" value="ABC_AA/LPS_Transport"/>
</dbReference>
<keyword evidence="3 6" id="KW-0067">ATP-binding</keyword>
<evidence type="ECO:0000256" key="1">
    <source>
        <dbReference type="ARBA" id="ARBA00022448"/>
    </source>
</evidence>
<dbReference type="InterPro" id="IPR027417">
    <property type="entry name" value="P-loop_NTPase"/>
</dbReference>
<organism evidence="6 7">
    <name type="scientific">Catellatospora chokoriensis</name>
    <dbReference type="NCBI Taxonomy" id="310353"/>
    <lineage>
        <taxon>Bacteria</taxon>
        <taxon>Bacillati</taxon>
        <taxon>Actinomycetota</taxon>
        <taxon>Actinomycetes</taxon>
        <taxon>Micromonosporales</taxon>
        <taxon>Micromonosporaceae</taxon>
        <taxon>Catellatospora</taxon>
    </lineage>
</organism>
<feature type="region of interest" description="Disordered" evidence="4">
    <location>
        <begin position="1"/>
        <end position="28"/>
    </location>
</feature>
<dbReference type="PROSITE" id="PS50893">
    <property type="entry name" value="ABC_TRANSPORTER_2"/>
    <property type="match status" value="1"/>
</dbReference>
<gene>
    <name evidence="6" type="ORF">Cch02nite_25210</name>
</gene>
<evidence type="ECO:0000256" key="4">
    <source>
        <dbReference type="SAM" id="MobiDB-lite"/>
    </source>
</evidence>
<dbReference type="InterPro" id="IPR003439">
    <property type="entry name" value="ABC_transporter-like_ATP-bd"/>
</dbReference>
<dbReference type="GO" id="GO:0005886">
    <property type="term" value="C:plasma membrane"/>
    <property type="evidence" value="ECO:0007669"/>
    <property type="project" value="TreeGrafter"/>
</dbReference>
<dbReference type="InterPro" id="IPR003593">
    <property type="entry name" value="AAA+_ATPase"/>
</dbReference>
<dbReference type="Proteomes" id="UP000619293">
    <property type="component" value="Unassembled WGS sequence"/>
</dbReference>
<dbReference type="InterPro" id="IPR032823">
    <property type="entry name" value="BCA_ABC_TP_C"/>
</dbReference>
<sequence length="278" mass="29135">MDHPVTGTTEAPAAPHQRPDRSLGSPEAPAAVLATEALTWRIGEVAIVDGVSLQLHPGEFLGVIGPNGAGKTSLFNLISGLRAVTAGRVLLHGSDITALAPHRRAQRGLGRTFQSSSVFGGLSVRENVRLAVQAHRGGSLALWRRATAYREVAARADECLATVGLAARGDALAGTLAHGEKRKLEIALLLAGEPSVLLLDEPMAGVSAEDVPELVEVIRELTAHSGRSVLMVEHHMDVILDLADRIAVMHHGALLACDTPDAVMANATVQEAYLGEGL</sequence>
<proteinExistence type="predicted"/>
<keyword evidence="1" id="KW-0813">Transport</keyword>
<dbReference type="Pfam" id="PF12399">
    <property type="entry name" value="BCA_ABC_TP_C"/>
    <property type="match status" value="1"/>
</dbReference>
<protein>
    <submittedName>
        <fullName evidence="6">ABC transporter ATP-binding protein</fullName>
    </submittedName>
</protein>
<dbReference type="Pfam" id="PF00005">
    <property type="entry name" value="ABC_tran"/>
    <property type="match status" value="1"/>
</dbReference>
<evidence type="ECO:0000259" key="5">
    <source>
        <dbReference type="PROSITE" id="PS50893"/>
    </source>
</evidence>
<dbReference type="SMART" id="SM00382">
    <property type="entry name" value="AAA"/>
    <property type="match status" value="1"/>
</dbReference>
<accession>A0A8J3JYA0</accession>
<dbReference type="Gene3D" id="3.40.50.300">
    <property type="entry name" value="P-loop containing nucleotide triphosphate hydrolases"/>
    <property type="match status" value="1"/>
</dbReference>
<dbReference type="PROSITE" id="PS00211">
    <property type="entry name" value="ABC_TRANSPORTER_1"/>
    <property type="match status" value="1"/>
</dbReference>
<reference evidence="6 7" key="1">
    <citation type="submission" date="2021-01" db="EMBL/GenBank/DDBJ databases">
        <title>Whole genome shotgun sequence of Catellatospora chokoriensis NBRC 107358.</title>
        <authorList>
            <person name="Komaki H."/>
            <person name="Tamura T."/>
        </authorList>
    </citation>
    <scope>NUCLEOTIDE SEQUENCE [LARGE SCALE GENOMIC DNA]</scope>
    <source>
        <strain evidence="6 7">NBRC 107358</strain>
    </source>
</reference>
<dbReference type="AlphaFoldDB" id="A0A8J3JYA0"/>
<dbReference type="EMBL" id="BONG01000012">
    <property type="protein sequence ID" value="GIF89077.1"/>
    <property type="molecule type" value="Genomic_DNA"/>
</dbReference>
<feature type="domain" description="ABC transporter" evidence="5">
    <location>
        <begin position="33"/>
        <end position="276"/>
    </location>
</feature>
<dbReference type="GO" id="GO:0016887">
    <property type="term" value="F:ATP hydrolysis activity"/>
    <property type="evidence" value="ECO:0007669"/>
    <property type="project" value="InterPro"/>
</dbReference>
<evidence type="ECO:0000313" key="7">
    <source>
        <dbReference type="Proteomes" id="UP000619293"/>
    </source>
</evidence>
<dbReference type="InterPro" id="IPR017871">
    <property type="entry name" value="ABC_transporter-like_CS"/>
</dbReference>
<dbReference type="CDD" id="cd03219">
    <property type="entry name" value="ABC_Mj1267_LivG_branched"/>
    <property type="match status" value="1"/>
</dbReference>